<comment type="caution">
    <text evidence="3">The sequence shown here is derived from an EMBL/GenBank/DDBJ whole genome shotgun (WGS) entry which is preliminary data.</text>
</comment>
<feature type="compositionally biased region" description="Basic and acidic residues" evidence="1">
    <location>
        <begin position="1125"/>
        <end position="1139"/>
    </location>
</feature>
<accession>A0A815QJL1</accession>
<keyword evidence="2" id="KW-0812">Transmembrane</keyword>
<feature type="transmembrane region" description="Helical" evidence="2">
    <location>
        <begin position="235"/>
        <end position="254"/>
    </location>
</feature>
<protein>
    <submittedName>
        <fullName evidence="3">Uncharacterized protein</fullName>
    </submittedName>
</protein>
<dbReference type="Proteomes" id="UP000663891">
    <property type="component" value="Unassembled WGS sequence"/>
</dbReference>
<reference evidence="3" key="1">
    <citation type="submission" date="2021-02" db="EMBL/GenBank/DDBJ databases">
        <authorList>
            <person name="Nowell W R."/>
        </authorList>
    </citation>
    <scope>NUCLEOTIDE SEQUENCE</scope>
</reference>
<evidence type="ECO:0000256" key="1">
    <source>
        <dbReference type="SAM" id="MobiDB-lite"/>
    </source>
</evidence>
<feature type="transmembrane region" description="Helical" evidence="2">
    <location>
        <begin position="817"/>
        <end position="837"/>
    </location>
</feature>
<feature type="transmembrane region" description="Helical" evidence="2">
    <location>
        <begin position="1076"/>
        <end position="1098"/>
    </location>
</feature>
<keyword evidence="2" id="KW-1133">Transmembrane helix</keyword>
<evidence type="ECO:0000313" key="3">
    <source>
        <dbReference type="EMBL" id="CAF1464153.1"/>
    </source>
</evidence>
<feature type="transmembrane region" description="Helical" evidence="2">
    <location>
        <begin position="190"/>
        <end position="215"/>
    </location>
</feature>
<feature type="region of interest" description="Disordered" evidence="1">
    <location>
        <begin position="1124"/>
        <end position="1161"/>
    </location>
</feature>
<dbReference type="AlphaFoldDB" id="A0A815QJL1"/>
<feature type="transmembrane region" description="Helical" evidence="2">
    <location>
        <begin position="760"/>
        <end position="786"/>
    </location>
</feature>
<keyword evidence="2" id="KW-0472">Membrane</keyword>
<dbReference type="EMBL" id="CAJNON010001458">
    <property type="protein sequence ID" value="CAF1464153.1"/>
    <property type="molecule type" value="Genomic_DNA"/>
</dbReference>
<sequence length="1181" mass="134406">MVLRKLSKHEHESRIIVDTNKSIRKLVVSSDDYEAAVQAHKLSPKSKWLVVRNNIHKIRSWGLIRRMSVIDQPFQDWYLFFQMRRELKRAEDKIRSIQYRSDFVPVHYFELPLGDARVQRYNVSHVKPTDGIYYAGLGSEPIVLQYLLYYFSKDCPVPHNSIFYSFLSDVNSVLETNRKRINRIVVFRKLALIFTLIISILLLIMLFSLTLSVITTMTNLREMYKNDVDGSIRENMYYLLIIITSAIDIGCGLFSPRTSDYDAYGLKITGNDIMLVEALGDTELFLIRFAPYVYVSQPLQCAIPYNDTNQYVYSVGIGKKQNSNQTHFFYAGQILNNSSPFGLSGHHDMFIGILVNSYQQNTFITIDTETLFNCNYFKYQPLQFISSYNHQEFFVFAVEPYGQYAIGVAKDFVFSYHPFADNKIKTKNSSLLWAPNTVFIPIAIDTHTSYTIIAGFVINGPLFRVRATPTVYVISNSDLTVLSTWSYVAALNSWQSYLTYSNLKTWSNKYVMSVTINPDDPNRVLVGMPFINIVFLLIVSSNGTDITLNSFVDNGDSIGFGKSVAWLSDSEAAILTSNHLISNSSKVYLYKSLNNMSLSSKPSAIFPNIQQRLPPTINARFIRMISTPSSLAILGVDSEILLLLPSPPGYVSSTTSAATDSIFIVSESMMCMPGTFKNHLSIFPCSPCLNGTRNPGNHASISCLTCSSDAFCPIGSITNVNKSFLYARSQAHVHPRSPDVTVFDEILLQNMFSTSANEHCIFVSPIFWVLIVIGVVIIILTIMGIIKRWVRHPVAHRVRHHVKRIFRQTDLIHEGEMWMGGLVSFAIVVLLIFAYTFSAAFYREYPAEDSGPSTFTCGETMRNAKYESGLQSLSIPVSHDEQPMFDLLNEQNYILRLDVLNTVVSCKNLLVEQSFGSSTTKLIPNCTYTNGILSADVSLPYHKVITKWIFNDIAFIGGIRINLIADEEHYAMYHLKELDYSQTIFDYFNRTLSQTMAIHLELTKAINETEPLTGYKPKFSGIWNPKFVVDENHMFISSDDYVTSINLTSTTLTIFISETSYYIKNRQLPIAKLREIVFHNLLFTIVCLEIFRLVILLYKLTMVPLIDFLAIHFKKRQEVTSTRMDSVDHDTTADEHDNTTDNYDSTTDEHDTTTEDHTTMTDNYSIMTRSTEHDYNIVEVS</sequence>
<organism evidence="3 4">
    <name type="scientific">Adineta steineri</name>
    <dbReference type="NCBI Taxonomy" id="433720"/>
    <lineage>
        <taxon>Eukaryota</taxon>
        <taxon>Metazoa</taxon>
        <taxon>Spiralia</taxon>
        <taxon>Gnathifera</taxon>
        <taxon>Rotifera</taxon>
        <taxon>Eurotatoria</taxon>
        <taxon>Bdelloidea</taxon>
        <taxon>Adinetida</taxon>
        <taxon>Adinetidae</taxon>
        <taxon>Adineta</taxon>
    </lineage>
</organism>
<name>A0A815QJL1_9BILA</name>
<evidence type="ECO:0000313" key="4">
    <source>
        <dbReference type="Proteomes" id="UP000663891"/>
    </source>
</evidence>
<evidence type="ECO:0000256" key="2">
    <source>
        <dbReference type="SAM" id="Phobius"/>
    </source>
</evidence>
<feature type="compositionally biased region" description="Basic and acidic residues" evidence="1">
    <location>
        <begin position="1147"/>
        <end position="1159"/>
    </location>
</feature>
<dbReference type="OrthoDB" id="10028014at2759"/>
<proteinExistence type="predicted"/>
<gene>
    <name evidence="3" type="ORF">VCS650_LOCUS40215</name>
</gene>